<dbReference type="Proteomes" id="UP000184275">
    <property type="component" value="Unassembled WGS sequence"/>
</dbReference>
<evidence type="ECO:0000313" key="1">
    <source>
        <dbReference type="EMBL" id="SHK60011.1"/>
    </source>
</evidence>
<name>A0A1M6TSU0_9BACT</name>
<dbReference type="EMBL" id="FRAW01000011">
    <property type="protein sequence ID" value="SHK60011.1"/>
    <property type="molecule type" value="Genomic_DNA"/>
</dbReference>
<reference evidence="2" key="1">
    <citation type="submission" date="2016-11" db="EMBL/GenBank/DDBJ databases">
        <authorList>
            <person name="Varghese N."/>
            <person name="Submissions S."/>
        </authorList>
    </citation>
    <scope>NUCLEOTIDE SEQUENCE [LARGE SCALE GENOMIC DNA]</scope>
    <source>
        <strain evidence="2">UWOS</strain>
    </source>
</reference>
<protein>
    <submittedName>
        <fullName evidence="1">Uncharacterized protein</fullName>
    </submittedName>
</protein>
<accession>A0A1M6TSU0</accession>
<dbReference type="AlphaFoldDB" id="A0A1M6TSU0"/>
<sequence>MEFKISVFTGRLESHEIRAFRYSATSGLFSKLKINSASSFVSNEMKLHVLSSKIGFPLCGSISRKFRFLYKPEMAILYSLKEYSPTEKNGEAAFVFVDDAFALFKVNRMSQKIFPYRWVF</sequence>
<organism evidence="1 2">
    <name type="scientific">Fibrobacter intestinalis</name>
    <dbReference type="NCBI Taxonomy" id="28122"/>
    <lineage>
        <taxon>Bacteria</taxon>
        <taxon>Pseudomonadati</taxon>
        <taxon>Fibrobacterota</taxon>
        <taxon>Fibrobacteria</taxon>
        <taxon>Fibrobacterales</taxon>
        <taxon>Fibrobacteraceae</taxon>
        <taxon>Fibrobacter</taxon>
    </lineage>
</organism>
<evidence type="ECO:0000313" key="2">
    <source>
        <dbReference type="Proteomes" id="UP000184275"/>
    </source>
</evidence>
<proteinExistence type="predicted"/>
<keyword evidence="2" id="KW-1185">Reference proteome</keyword>
<gene>
    <name evidence="1" type="ORF">SAMN05720469_11112</name>
</gene>